<evidence type="ECO:0000259" key="8">
    <source>
        <dbReference type="PROSITE" id="PS50808"/>
    </source>
</evidence>
<dbReference type="GO" id="GO:0140566">
    <property type="term" value="F:histone reader activity"/>
    <property type="evidence" value="ECO:0007669"/>
    <property type="project" value="InterPro"/>
</dbReference>
<keyword evidence="2 6" id="KW-0863">Zinc-finger</keyword>
<keyword evidence="1" id="KW-0479">Metal-binding</keyword>
<evidence type="ECO:0000313" key="10">
    <source>
        <dbReference type="Proteomes" id="UP000030748"/>
    </source>
</evidence>
<dbReference type="Pfam" id="PF02892">
    <property type="entry name" value="zf-BED"/>
    <property type="match status" value="2"/>
</dbReference>
<dbReference type="GO" id="GO:0008270">
    <property type="term" value="F:zinc ion binding"/>
    <property type="evidence" value="ECO:0007669"/>
    <property type="project" value="UniProtKB-KW"/>
</dbReference>
<protein>
    <recommendedName>
        <fullName evidence="8">BED-type domain-containing protein</fullName>
    </recommendedName>
</protein>
<organism evidence="9 10">
    <name type="scientific">Erythranthe guttata</name>
    <name type="common">Yellow monkey flower</name>
    <name type="synonym">Mimulus guttatus</name>
    <dbReference type="NCBI Taxonomy" id="4155"/>
    <lineage>
        <taxon>Eukaryota</taxon>
        <taxon>Viridiplantae</taxon>
        <taxon>Streptophyta</taxon>
        <taxon>Embryophyta</taxon>
        <taxon>Tracheophyta</taxon>
        <taxon>Spermatophyta</taxon>
        <taxon>Magnoliopsida</taxon>
        <taxon>eudicotyledons</taxon>
        <taxon>Gunneridae</taxon>
        <taxon>Pentapetalae</taxon>
        <taxon>asterids</taxon>
        <taxon>lamiids</taxon>
        <taxon>Lamiales</taxon>
        <taxon>Phrymaceae</taxon>
        <taxon>Erythranthe</taxon>
    </lineage>
</organism>
<reference evidence="9 10" key="1">
    <citation type="journal article" date="2013" name="Proc. Natl. Acad. Sci. U.S.A.">
        <title>Fine-scale variation in meiotic recombination in Mimulus inferred from population shotgun sequencing.</title>
        <authorList>
            <person name="Hellsten U."/>
            <person name="Wright K.M."/>
            <person name="Jenkins J."/>
            <person name="Shu S."/>
            <person name="Yuan Y."/>
            <person name="Wessler S.R."/>
            <person name="Schmutz J."/>
            <person name="Willis J.H."/>
            <person name="Rokhsar D.S."/>
        </authorList>
    </citation>
    <scope>NUCLEOTIDE SEQUENCE [LARGE SCALE GENOMIC DNA]</scope>
    <source>
        <strain evidence="10">cv. DUN x IM62</strain>
    </source>
</reference>
<dbReference type="InterPro" id="IPR056280">
    <property type="entry name" value="AIPP2-like_SPOC"/>
</dbReference>
<proteinExistence type="predicted"/>
<evidence type="ECO:0000256" key="3">
    <source>
        <dbReference type="ARBA" id="ARBA00022833"/>
    </source>
</evidence>
<dbReference type="eggNOG" id="ENOG502SKMY">
    <property type="taxonomic scope" value="Eukaryota"/>
</dbReference>
<feature type="domain" description="BED-type" evidence="8">
    <location>
        <begin position="254"/>
        <end position="313"/>
    </location>
</feature>
<dbReference type="Proteomes" id="UP000030748">
    <property type="component" value="Unassembled WGS sequence"/>
</dbReference>
<dbReference type="STRING" id="4155.A0A022PP40"/>
<dbReference type="InterPro" id="IPR049914">
    <property type="entry name" value="PHD1-3/5-6"/>
</dbReference>
<dbReference type="GO" id="GO:0034244">
    <property type="term" value="P:negative regulation of transcription elongation by RNA polymerase II"/>
    <property type="evidence" value="ECO:0007669"/>
    <property type="project" value="InterPro"/>
</dbReference>
<dbReference type="AlphaFoldDB" id="A0A022PP40"/>
<evidence type="ECO:0000256" key="1">
    <source>
        <dbReference type="ARBA" id="ARBA00022723"/>
    </source>
</evidence>
<evidence type="ECO:0000256" key="7">
    <source>
        <dbReference type="SAM" id="MobiDB-lite"/>
    </source>
</evidence>
<dbReference type="GO" id="GO:0003677">
    <property type="term" value="F:DNA binding"/>
    <property type="evidence" value="ECO:0007669"/>
    <property type="project" value="InterPro"/>
</dbReference>
<evidence type="ECO:0000256" key="6">
    <source>
        <dbReference type="PROSITE-ProRule" id="PRU00027"/>
    </source>
</evidence>
<dbReference type="PANTHER" id="PTHR33304:SF18">
    <property type="entry name" value="CHROMATIN REGULATOR PHD FAMILY-RELATED"/>
    <property type="match status" value="1"/>
</dbReference>
<dbReference type="Pfam" id="PF23121">
    <property type="entry name" value="SPOC_AIPP2"/>
    <property type="match status" value="1"/>
</dbReference>
<feature type="region of interest" description="Disordered" evidence="7">
    <location>
        <begin position="141"/>
        <end position="166"/>
    </location>
</feature>
<keyword evidence="4" id="KW-0805">Transcription regulation</keyword>
<name>A0A022PP40_ERYGU</name>
<dbReference type="EMBL" id="KI632373">
    <property type="protein sequence ID" value="EYU17431.1"/>
    <property type="molecule type" value="Genomic_DNA"/>
</dbReference>
<gene>
    <name evidence="9" type="ORF">MIMGU_mgv1a008715mg</name>
</gene>
<keyword evidence="10" id="KW-1185">Reference proteome</keyword>
<keyword evidence="3" id="KW-0862">Zinc</keyword>
<evidence type="ECO:0000256" key="2">
    <source>
        <dbReference type="ARBA" id="ARBA00022771"/>
    </source>
</evidence>
<dbReference type="InterPro" id="IPR003656">
    <property type="entry name" value="Znf_BED"/>
</dbReference>
<dbReference type="PANTHER" id="PTHR33304">
    <property type="match status" value="1"/>
</dbReference>
<accession>A0A022PP40</accession>
<evidence type="ECO:0000256" key="4">
    <source>
        <dbReference type="ARBA" id="ARBA00023015"/>
    </source>
</evidence>
<evidence type="ECO:0000256" key="5">
    <source>
        <dbReference type="ARBA" id="ARBA00023163"/>
    </source>
</evidence>
<dbReference type="PROSITE" id="PS50808">
    <property type="entry name" value="ZF_BED"/>
    <property type="match status" value="1"/>
</dbReference>
<evidence type="ECO:0000313" key="9">
    <source>
        <dbReference type="EMBL" id="EYU17431.1"/>
    </source>
</evidence>
<feature type="region of interest" description="Disordered" evidence="7">
    <location>
        <begin position="327"/>
        <end position="364"/>
    </location>
</feature>
<feature type="compositionally biased region" description="Polar residues" evidence="7">
    <location>
        <begin position="338"/>
        <end position="347"/>
    </location>
</feature>
<keyword evidence="5" id="KW-0804">Transcription</keyword>
<sequence length="364" mass="41569">MPVWRGSFSIWNENHDIIDGILAHMSNKACEKVNEEASQFQTVLYLEMLPKTDVWPKSFEESEPTGDSIALYFFPSEISERIFDGLVEEMMHKELALKAPVHNGELLIFTSKELPIMYWRVQSKYYLWGVFRSNKQSSKSHSRSYTEELDENSPTTTTPTKRKGKQLDDAWRHANLLDGSRQKAECRFCGFISWYGGISRLKAHLGGGEPRFRLPGCDKVSPQVKKVMSDWFTEWVKSTKAAWTTETKAERKGRQPDSAWEHVKPLNEARTKAQCNYCGFVSCYGGISRLKAHLAGGSPQMQVTGCLQVPLKVQTVMEQWFNSWTKGNANPCKRGRTTPDQMTNTSMKHVKTSKMNTREDSQST</sequence>